<sequence>MDITCWTFLTTKKNSLKKHQFASPRIKDKICLPFPKKRLTCGWK</sequence>
<evidence type="ECO:0000313" key="1">
    <source>
        <dbReference type="EMBL" id="MPC71102.1"/>
    </source>
</evidence>
<evidence type="ECO:0000313" key="2">
    <source>
        <dbReference type="Proteomes" id="UP000324222"/>
    </source>
</evidence>
<dbReference type="EMBL" id="VSRR010032289">
    <property type="protein sequence ID" value="MPC71102.1"/>
    <property type="molecule type" value="Genomic_DNA"/>
</dbReference>
<protein>
    <submittedName>
        <fullName evidence="1">Uncharacterized protein</fullName>
    </submittedName>
</protein>
<comment type="caution">
    <text evidence="1">The sequence shown here is derived from an EMBL/GenBank/DDBJ whole genome shotgun (WGS) entry which is preliminary data.</text>
</comment>
<proteinExistence type="predicted"/>
<gene>
    <name evidence="1" type="ORF">E2C01_065371</name>
</gene>
<keyword evidence="2" id="KW-1185">Reference proteome</keyword>
<reference evidence="1 2" key="1">
    <citation type="submission" date="2019-05" db="EMBL/GenBank/DDBJ databases">
        <title>Another draft genome of Portunus trituberculatus and its Hox gene families provides insights of decapod evolution.</title>
        <authorList>
            <person name="Jeong J.-H."/>
            <person name="Song I."/>
            <person name="Kim S."/>
            <person name="Choi T."/>
            <person name="Kim D."/>
            <person name="Ryu S."/>
            <person name="Kim W."/>
        </authorList>
    </citation>
    <scope>NUCLEOTIDE SEQUENCE [LARGE SCALE GENOMIC DNA]</scope>
    <source>
        <tissue evidence="1">Muscle</tissue>
    </source>
</reference>
<organism evidence="1 2">
    <name type="scientific">Portunus trituberculatus</name>
    <name type="common">Swimming crab</name>
    <name type="synonym">Neptunus trituberculatus</name>
    <dbReference type="NCBI Taxonomy" id="210409"/>
    <lineage>
        <taxon>Eukaryota</taxon>
        <taxon>Metazoa</taxon>
        <taxon>Ecdysozoa</taxon>
        <taxon>Arthropoda</taxon>
        <taxon>Crustacea</taxon>
        <taxon>Multicrustacea</taxon>
        <taxon>Malacostraca</taxon>
        <taxon>Eumalacostraca</taxon>
        <taxon>Eucarida</taxon>
        <taxon>Decapoda</taxon>
        <taxon>Pleocyemata</taxon>
        <taxon>Brachyura</taxon>
        <taxon>Eubrachyura</taxon>
        <taxon>Portunoidea</taxon>
        <taxon>Portunidae</taxon>
        <taxon>Portuninae</taxon>
        <taxon>Portunus</taxon>
    </lineage>
</organism>
<dbReference type="Proteomes" id="UP000324222">
    <property type="component" value="Unassembled WGS sequence"/>
</dbReference>
<accession>A0A5B7HIN3</accession>
<dbReference type="AlphaFoldDB" id="A0A5B7HIN3"/>
<name>A0A5B7HIN3_PORTR</name>